<keyword evidence="2" id="KW-1185">Reference proteome</keyword>
<reference evidence="1 2" key="1">
    <citation type="submission" date="2016-10" db="EMBL/GenBank/DDBJ databases">
        <authorList>
            <person name="Varghese N."/>
            <person name="Submissions S."/>
        </authorList>
    </citation>
    <scope>NUCLEOTIDE SEQUENCE [LARGE SCALE GENOMIC DNA]</scope>
    <source>
        <strain evidence="1 2">JB1</strain>
    </source>
</reference>
<dbReference type="RefSeq" id="WP_017767868.1">
    <property type="nucleotide sequence ID" value="NZ_FOTG01000017.1"/>
</dbReference>
<protein>
    <submittedName>
        <fullName evidence="1">Uncharacterized protein</fullName>
    </submittedName>
</protein>
<dbReference type="GeneID" id="49628263"/>
<evidence type="ECO:0000313" key="2">
    <source>
        <dbReference type="Proteomes" id="UP000182793"/>
    </source>
</evidence>
<evidence type="ECO:0000313" key="1">
    <source>
        <dbReference type="EMBL" id="SFL48760.1"/>
    </source>
</evidence>
<name>A0A1I4I3J4_STREI</name>
<sequence length="171" mass="19767">MEFQARVSSECMYYISLLEEIYSKEITGAVTRGIVLSKAFEETKNLNNWLQISEDTHTIPLHNIEYSKGYGVKIKAEINEKTDRGIRNLKIELPKYLPVRSVTIGVTVKLICKAAILLRRDEKFRQTEILSVSEHFEHLEEKLKKIVAPVNYDKLQDILADSKNEIQRSVK</sequence>
<comment type="caution">
    <text evidence="1">The sequence shown here is derived from an EMBL/GenBank/DDBJ whole genome shotgun (WGS) entry which is preliminary data.</text>
</comment>
<dbReference type="Proteomes" id="UP000182793">
    <property type="component" value="Unassembled WGS sequence"/>
</dbReference>
<gene>
    <name evidence="1" type="ORF">SAMN02910290_01989</name>
</gene>
<accession>A0A1I4I3J4</accession>
<dbReference type="EMBL" id="FOTG01000017">
    <property type="protein sequence ID" value="SFL48760.1"/>
    <property type="molecule type" value="Genomic_DNA"/>
</dbReference>
<proteinExistence type="predicted"/>
<organism evidence="1 2">
    <name type="scientific">Streptococcus equinus JB1</name>
    <dbReference type="NCBI Taxonomy" id="1294274"/>
    <lineage>
        <taxon>Bacteria</taxon>
        <taxon>Bacillati</taxon>
        <taxon>Bacillota</taxon>
        <taxon>Bacilli</taxon>
        <taxon>Lactobacillales</taxon>
        <taxon>Streptococcaceae</taxon>
        <taxon>Streptococcus</taxon>
    </lineage>
</organism>